<dbReference type="PANTHER" id="PTHR21071:SF4">
    <property type="entry name" value="UDP-N-ACETYLENOLPYRUVOYLGLUCOSAMINE REDUCTASE"/>
    <property type="match status" value="1"/>
</dbReference>
<dbReference type="GO" id="GO:0005829">
    <property type="term" value="C:cytosol"/>
    <property type="evidence" value="ECO:0007669"/>
    <property type="project" value="TreeGrafter"/>
</dbReference>
<evidence type="ECO:0000256" key="1">
    <source>
        <dbReference type="ARBA" id="ARBA00001974"/>
    </source>
</evidence>
<evidence type="ECO:0000256" key="17">
    <source>
        <dbReference type="ARBA" id="ARBA00031026"/>
    </source>
</evidence>
<keyword evidence="10 19" id="KW-0274">FAD</keyword>
<dbReference type="PANTHER" id="PTHR21071">
    <property type="entry name" value="UDP-N-ACETYLENOLPYRUVOYLGLUCOSAMINE REDUCTASE"/>
    <property type="match status" value="1"/>
</dbReference>
<dbReference type="Gene3D" id="3.90.78.10">
    <property type="entry name" value="UDP-N-acetylenolpyruvoylglucosamine reductase, C-terminal domain"/>
    <property type="match status" value="1"/>
</dbReference>
<dbReference type="PROSITE" id="PS51387">
    <property type="entry name" value="FAD_PCMH"/>
    <property type="match status" value="1"/>
</dbReference>
<evidence type="ECO:0000256" key="4">
    <source>
        <dbReference type="ARBA" id="ARBA00004752"/>
    </source>
</evidence>
<evidence type="ECO:0000256" key="14">
    <source>
        <dbReference type="ARBA" id="ARBA00023002"/>
    </source>
</evidence>
<dbReference type="GO" id="GO:0008360">
    <property type="term" value="P:regulation of cell shape"/>
    <property type="evidence" value="ECO:0007669"/>
    <property type="project" value="UniProtKB-KW"/>
</dbReference>
<dbReference type="Pfam" id="PF02873">
    <property type="entry name" value="MurB_C"/>
    <property type="match status" value="1"/>
</dbReference>
<dbReference type="GO" id="GO:0051301">
    <property type="term" value="P:cell division"/>
    <property type="evidence" value="ECO:0007669"/>
    <property type="project" value="UniProtKB-KW"/>
</dbReference>
<feature type="active site" evidence="19">
    <location>
        <position position="317"/>
    </location>
</feature>
<dbReference type="InterPro" id="IPR003170">
    <property type="entry name" value="MurB"/>
</dbReference>
<evidence type="ECO:0000259" key="20">
    <source>
        <dbReference type="PROSITE" id="PS51387"/>
    </source>
</evidence>
<dbReference type="GO" id="GO:0071949">
    <property type="term" value="F:FAD binding"/>
    <property type="evidence" value="ECO:0007669"/>
    <property type="project" value="InterPro"/>
</dbReference>
<dbReference type="InterPro" id="IPR016169">
    <property type="entry name" value="FAD-bd_PCMH_sub2"/>
</dbReference>
<evidence type="ECO:0000256" key="6">
    <source>
        <dbReference type="ARBA" id="ARBA00015188"/>
    </source>
</evidence>
<dbReference type="SUPFAM" id="SSF56176">
    <property type="entry name" value="FAD-binding/transporter-associated domain-like"/>
    <property type="match status" value="1"/>
</dbReference>
<feature type="active site" description="Proton donor" evidence="19">
    <location>
        <position position="245"/>
    </location>
</feature>
<sequence>MFNLGEKEKKNSFSVKFRDIIQKNVKISSFTSFKIGGNADIYIAPSSLEELKAALAFIQEEHIPAILLGGGSNLLIPDKGIRGAVIHTNRLNKILLVESTGKLFVQAEAGALMQDLTEFCAEHGLTGLEDFAGLPGTVGGAVFMNARCYEKSISDVLVSVSALYFSEKGCTVQEYNCRKGDWSYKQSPFQPSNKRYAAIDGNRSVIVSATFGVEQGDAILIRKIMESHIADRTAKGHFKLPSAGSVFKNNHAFGKPSGQLIDEAGLRGLRIGDAQVAPWHGNFIVNTGSATAREVTELIAVIQKRVKDKTGFELEPEIIFVE</sequence>
<evidence type="ECO:0000256" key="16">
    <source>
        <dbReference type="ARBA" id="ARBA00023316"/>
    </source>
</evidence>
<dbReference type="RefSeq" id="WP_016523421.1">
    <property type="nucleotide sequence ID" value="NZ_KE332517.1"/>
</dbReference>
<dbReference type="InterPro" id="IPR036318">
    <property type="entry name" value="FAD-bd_PCMH-like_sf"/>
</dbReference>
<accession>A0AA87TES4</accession>
<evidence type="ECO:0000256" key="9">
    <source>
        <dbReference type="ARBA" id="ARBA00022630"/>
    </source>
</evidence>
<dbReference type="EC" id="1.3.1.98" evidence="5 19"/>
<dbReference type="InterPro" id="IPR036635">
    <property type="entry name" value="MurB_C_sf"/>
</dbReference>
<dbReference type="InterPro" id="IPR011601">
    <property type="entry name" value="MurB_C"/>
</dbReference>
<keyword evidence="11 19" id="KW-0521">NADP</keyword>
<protein>
    <recommendedName>
        <fullName evidence="6 19">UDP-N-acetylenolpyruvoylglucosamine reductase</fullName>
        <ecNumber evidence="5 19">1.3.1.98</ecNumber>
    </recommendedName>
    <alternativeName>
        <fullName evidence="17 19">UDP-N-acetylmuramate dehydrogenase</fullName>
    </alternativeName>
</protein>
<evidence type="ECO:0000256" key="15">
    <source>
        <dbReference type="ARBA" id="ARBA00023306"/>
    </source>
</evidence>
<proteinExistence type="inferred from homology"/>
<dbReference type="Proteomes" id="UP000014634">
    <property type="component" value="Unassembled WGS sequence"/>
</dbReference>
<keyword evidence="15 19" id="KW-0131">Cell cycle</keyword>
<evidence type="ECO:0000256" key="19">
    <source>
        <dbReference type="HAMAP-Rule" id="MF_00037"/>
    </source>
</evidence>
<evidence type="ECO:0000256" key="7">
    <source>
        <dbReference type="ARBA" id="ARBA00022490"/>
    </source>
</evidence>
<organism evidence="21 22">
    <name type="scientific">Treponema medium ATCC 700293</name>
    <dbReference type="NCBI Taxonomy" id="1125700"/>
    <lineage>
        <taxon>Bacteria</taxon>
        <taxon>Pseudomonadati</taxon>
        <taxon>Spirochaetota</taxon>
        <taxon>Spirochaetia</taxon>
        <taxon>Spirochaetales</taxon>
        <taxon>Treponemataceae</taxon>
        <taxon>Treponema</taxon>
    </lineage>
</organism>
<keyword evidence="8 19" id="KW-0132">Cell division</keyword>
<dbReference type="GO" id="GO:0071555">
    <property type="term" value="P:cell wall organization"/>
    <property type="evidence" value="ECO:0007669"/>
    <property type="project" value="UniProtKB-KW"/>
</dbReference>
<comment type="catalytic activity">
    <reaction evidence="18 19">
        <text>UDP-N-acetyl-alpha-D-muramate + NADP(+) = UDP-N-acetyl-3-O-(1-carboxyvinyl)-alpha-D-glucosamine + NADPH + H(+)</text>
        <dbReference type="Rhea" id="RHEA:12248"/>
        <dbReference type="ChEBI" id="CHEBI:15378"/>
        <dbReference type="ChEBI" id="CHEBI:57783"/>
        <dbReference type="ChEBI" id="CHEBI:58349"/>
        <dbReference type="ChEBI" id="CHEBI:68483"/>
        <dbReference type="ChEBI" id="CHEBI:70757"/>
        <dbReference type="EC" id="1.3.1.98"/>
    </reaction>
</comment>
<dbReference type="AlphaFoldDB" id="A0AA87TES4"/>
<evidence type="ECO:0000256" key="8">
    <source>
        <dbReference type="ARBA" id="ARBA00022618"/>
    </source>
</evidence>
<comment type="function">
    <text evidence="2 19">Cell wall formation.</text>
</comment>
<evidence type="ECO:0000313" key="21">
    <source>
        <dbReference type="EMBL" id="EPF28583.1"/>
    </source>
</evidence>
<evidence type="ECO:0000256" key="18">
    <source>
        <dbReference type="ARBA" id="ARBA00048914"/>
    </source>
</evidence>
<comment type="cofactor">
    <cofactor evidence="1 19">
        <name>FAD</name>
        <dbReference type="ChEBI" id="CHEBI:57692"/>
    </cofactor>
</comment>
<comment type="similarity">
    <text evidence="19">Belongs to the MurB family.</text>
</comment>
<evidence type="ECO:0000256" key="3">
    <source>
        <dbReference type="ARBA" id="ARBA00004496"/>
    </source>
</evidence>
<name>A0AA87TES4_TREMD</name>
<evidence type="ECO:0000256" key="13">
    <source>
        <dbReference type="ARBA" id="ARBA00022984"/>
    </source>
</evidence>
<dbReference type="InterPro" id="IPR016167">
    <property type="entry name" value="FAD-bd_PCMH_sub1"/>
</dbReference>
<evidence type="ECO:0000256" key="12">
    <source>
        <dbReference type="ARBA" id="ARBA00022960"/>
    </source>
</evidence>
<keyword evidence="13 19" id="KW-0573">Peptidoglycan synthesis</keyword>
<dbReference type="EMBL" id="ATFE01000011">
    <property type="protein sequence ID" value="EPF28583.1"/>
    <property type="molecule type" value="Genomic_DNA"/>
</dbReference>
<evidence type="ECO:0000256" key="11">
    <source>
        <dbReference type="ARBA" id="ARBA00022857"/>
    </source>
</evidence>
<comment type="subcellular location">
    <subcellularLocation>
        <location evidence="3 19">Cytoplasm</location>
    </subcellularLocation>
</comment>
<keyword evidence="12 19" id="KW-0133">Cell shape</keyword>
<dbReference type="GO" id="GO:0008762">
    <property type="term" value="F:UDP-N-acetylmuramate dehydrogenase activity"/>
    <property type="evidence" value="ECO:0007669"/>
    <property type="project" value="UniProtKB-UniRule"/>
</dbReference>
<evidence type="ECO:0000256" key="10">
    <source>
        <dbReference type="ARBA" id="ARBA00022827"/>
    </source>
</evidence>
<gene>
    <name evidence="19" type="primary">murB</name>
    <name evidence="21" type="ORF">HMPREF9195_01484</name>
</gene>
<dbReference type="Pfam" id="PF01565">
    <property type="entry name" value="FAD_binding_4"/>
    <property type="match status" value="1"/>
</dbReference>
<feature type="domain" description="FAD-binding PCMH-type" evidence="20">
    <location>
        <begin position="35"/>
        <end position="216"/>
    </location>
</feature>
<keyword evidence="14 19" id="KW-0560">Oxidoreductase</keyword>
<reference evidence="21 22" key="1">
    <citation type="submission" date="2013-04" db="EMBL/GenBank/DDBJ databases">
        <title>The Genome Sequence of Treponema medium ATCC 700293.</title>
        <authorList>
            <consortium name="The Broad Institute Genomics Platform"/>
            <person name="Earl A."/>
            <person name="Ward D."/>
            <person name="Feldgarden M."/>
            <person name="Gevers D."/>
            <person name="Leonetti C."/>
            <person name="Blanton J.M."/>
            <person name="Dewhirst F.E."/>
            <person name="Izard J."/>
            <person name="Walker B."/>
            <person name="Young S."/>
            <person name="Zeng Q."/>
            <person name="Gargeya S."/>
            <person name="Fitzgerald M."/>
            <person name="Haas B."/>
            <person name="Abouelleil A."/>
            <person name="Allen A.W."/>
            <person name="Alvarado L."/>
            <person name="Arachchi H.M."/>
            <person name="Berlin A.M."/>
            <person name="Chapman S.B."/>
            <person name="Gainer-Dewar J."/>
            <person name="Goldberg J."/>
            <person name="Griggs A."/>
            <person name="Gujja S."/>
            <person name="Hansen M."/>
            <person name="Howarth C."/>
            <person name="Imamovic A."/>
            <person name="Ireland A."/>
            <person name="Larimer J."/>
            <person name="McCowan C."/>
            <person name="Murphy C."/>
            <person name="Pearson M."/>
            <person name="Poon T.W."/>
            <person name="Priest M."/>
            <person name="Roberts A."/>
            <person name="Saif S."/>
            <person name="Shea T."/>
            <person name="Sisk P."/>
            <person name="Sykes S."/>
            <person name="Wortman J."/>
            <person name="Nusbaum C."/>
            <person name="Birren B."/>
        </authorList>
    </citation>
    <scope>NUCLEOTIDE SEQUENCE [LARGE SCALE GENOMIC DNA]</scope>
    <source>
        <strain evidence="21 22">ATCC 700293</strain>
    </source>
</reference>
<dbReference type="SUPFAM" id="SSF56194">
    <property type="entry name" value="Uridine diphospho-N-Acetylenolpyruvylglucosamine reductase, MurB, C-terminal domain"/>
    <property type="match status" value="1"/>
</dbReference>
<dbReference type="NCBIfam" id="NF010480">
    <property type="entry name" value="PRK13905.1"/>
    <property type="match status" value="1"/>
</dbReference>
<evidence type="ECO:0000313" key="22">
    <source>
        <dbReference type="Proteomes" id="UP000014634"/>
    </source>
</evidence>
<keyword evidence="7 19" id="KW-0963">Cytoplasm</keyword>
<dbReference type="GO" id="GO:0009252">
    <property type="term" value="P:peptidoglycan biosynthetic process"/>
    <property type="evidence" value="ECO:0007669"/>
    <property type="project" value="UniProtKB-UniRule"/>
</dbReference>
<evidence type="ECO:0000256" key="5">
    <source>
        <dbReference type="ARBA" id="ARBA00012518"/>
    </source>
</evidence>
<keyword evidence="16 19" id="KW-0961">Cell wall biogenesis/degradation</keyword>
<dbReference type="Gene3D" id="3.30.465.10">
    <property type="match status" value="1"/>
</dbReference>
<dbReference type="Gene3D" id="3.30.43.10">
    <property type="entry name" value="Uridine Diphospho-n-acetylenolpyruvylglucosamine Reductase, domain 2"/>
    <property type="match status" value="1"/>
</dbReference>
<comment type="pathway">
    <text evidence="4 19">Cell wall biogenesis; peptidoglycan biosynthesis.</text>
</comment>
<dbReference type="InterPro" id="IPR006094">
    <property type="entry name" value="Oxid_FAD_bind_N"/>
</dbReference>
<comment type="caution">
    <text evidence="21">The sequence shown here is derived from an EMBL/GenBank/DDBJ whole genome shotgun (WGS) entry which is preliminary data.</text>
</comment>
<dbReference type="InterPro" id="IPR016166">
    <property type="entry name" value="FAD-bd_PCMH"/>
</dbReference>
<evidence type="ECO:0000256" key="2">
    <source>
        <dbReference type="ARBA" id="ARBA00003921"/>
    </source>
</evidence>
<keyword evidence="9 19" id="KW-0285">Flavoprotein</keyword>
<dbReference type="HAMAP" id="MF_00037">
    <property type="entry name" value="MurB"/>
    <property type="match status" value="1"/>
</dbReference>
<dbReference type="NCBIfam" id="TIGR00179">
    <property type="entry name" value="murB"/>
    <property type="match status" value="1"/>
</dbReference>
<comment type="caution">
    <text evidence="19">Lacks conserved residue(s) required for the propagation of feature annotation.</text>
</comment>